<evidence type="ECO:0008006" key="2">
    <source>
        <dbReference type="Google" id="ProtNLM"/>
    </source>
</evidence>
<dbReference type="AlphaFoldDB" id="A0A382RU02"/>
<organism evidence="1">
    <name type="scientific">marine metagenome</name>
    <dbReference type="NCBI Taxonomy" id="408172"/>
    <lineage>
        <taxon>unclassified sequences</taxon>
        <taxon>metagenomes</taxon>
        <taxon>ecological metagenomes</taxon>
    </lineage>
</organism>
<proteinExistence type="predicted"/>
<accession>A0A382RU02</accession>
<gene>
    <name evidence="1" type="ORF">METZ01_LOCUS353990</name>
</gene>
<dbReference type="Gene3D" id="2.30.30.100">
    <property type="match status" value="1"/>
</dbReference>
<evidence type="ECO:0000313" key="1">
    <source>
        <dbReference type="EMBL" id="SVD01136.1"/>
    </source>
</evidence>
<name>A0A382RU02_9ZZZZ</name>
<dbReference type="EMBL" id="UINC01124174">
    <property type="protein sequence ID" value="SVD01136.1"/>
    <property type="molecule type" value="Genomic_DNA"/>
</dbReference>
<reference evidence="1" key="1">
    <citation type="submission" date="2018-05" db="EMBL/GenBank/DDBJ databases">
        <authorList>
            <person name="Lanie J.A."/>
            <person name="Ng W.-L."/>
            <person name="Kazmierczak K.M."/>
            <person name="Andrzejewski T.M."/>
            <person name="Davidsen T.M."/>
            <person name="Wayne K.J."/>
            <person name="Tettelin H."/>
            <person name="Glass J.I."/>
            <person name="Rusch D."/>
            <person name="Podicherti R."/>
            <person name="Tsui H.-C.T."/>
            <person name="Winkler M.E."/>
        </authorList>
    </citation>
    <scope>NUCLEOTIDE SEQUENCE</scope>
</reference>
<sequence>METINEPDHPTDYRIVKLMDGSLLMGTISVDDNHMRIENPLELTTIPRMTEFGLKEDTTLAQWIPFTKDKEFVITKDKVVVISLATVELAHFYEVVLNKMQNEVRRPRPALTPDDIDRILDIADEMDNTEFMRDDEPHDMIGGYKIDSKKLH</sequence>
<protein>
    <recommendedName>
        <fullName evidence="2">Sm-like domain-containing protein</fullName>
    </recommendedName>
</protein>